<name>W9GVZ3_9PROT</name>
<organism evidence="1 2">
    <name type="scientific">Skermanella stibiiresistens SB22</name>
    <dbReference type="NCBI Taxonomy" id="1385369"/>
    <lineage>
        <taxon>Bacteria</taxon>
        <taxon>Pseudomonadati</taxon>
        <taxon>Pseudomonadota</taxon>
        <taxon>Alphaproteobacteria</taxon>
        <taxon>Rhodospirillales</taxon>
        <taxon>Azospirillaceae</taxon>
        <taxon>Skermanella</taxon>
    </lineage>
</organism>
<dbReference type="AlphaFoldDB" id="W9GVZ3"/>
<dbReference type="EMBL" id="AVFL01000021">
    <property type="protein sequence ID" value="EWY38080.1"/>
    <property type="molecule type" value="Genomic_DNA"/>
</dbReference>
<proteinExistence type="predicted"/>
<reference evidence="1 2" key="1">
    <citation type="submission" date="2013-08" db="EMBL/GenBank/DDBJ databases">
        <title>The genome sequence of Skermanella stibiiresistens.</title>
        <authorList>
            <person name="Zhu W."/>
            <person name="Wang G."/>
        </authorList>
    </citation>
    <scope>NUCLEOTIDE SEQUENCE [LARGE SCALE GENOMIC DNA]</scope>
    <source>
        <strain evidence="1 2">SB22</strain>
    </source>
</reference>
<protein>
    <submittedName>
        <fullName evidence="1">Uncharacterized protein</fullName>
    </submittedName>
</protein>
<accession>W9GVZ3</accession>
<evidence type="ECO:0000313" key="2">
    <source>
        <dbReference type="Proteomes" id="UP000019486"/>
    </source>
</evidence>
<sequence length="79" mass="8296">MHVQTTETAVLRTVKAMTIVLACSIGYAAGAAEQATVGSPWPTAVHVDVANTSIAHQPSKPILVAQPQPIAPKRIEKLL</sequence>
<keyword evidence="2" id="KW-1185">Reference proteome</keyword>
<dbReference type="Proteomes" id="UP000019486">
    <property type="component" value="Unassembled WGS sequence"/>
</dbReference>
<comment type="caution">
    <text evidence="1">The sequence shown here is derived from an EMBL/GenBank/DDBJ whole genome shotgun (WGS) entry which is preliminary data.</text>
</comment>
<evidence type="ECO:0000313" key="1">
    <source>
        <dbReference type="EMBL" id="EWY38080.1"/>
    </source>
</evidence>
<dbReference type="OrthoDB" id="7365471at2"/>
<dbReference type="RefSeq" id="WP_037457788.1">
    <property type="nucleotide sequence ID" value="NZ_AVFL01000021.1"/>
</dbReference>
<gene>
    <name evidence="1" type="ORF">N825_15280</name>
</gene>